<protein>
    <recommendedName>
        <fullName evidence="3">hydroxymethylglutaryl-CoA lyase</fullName>
        <ecNumber evidence="3">4.1.3.4</ecNumber>
    </recommendedName>
</protein>
<evidence type="ECO:0000259" key="7">
    <source>
        <dbReference type="PROSITE" id="PS50991"/>
    </source>
</evidence>
<dbReference type="PANTHER" id="PTHR42738:SF7">
    <property type="entry name" value="HYDROXYMETHYLGLUTARYL-COA LYASE"/>
    <property type="match status" value="1"/>
</dbReference>
<sequence length="300" mass="31058">MMQLPKFVRMVEVGPRDGLQNEKSMVPTAVKVELVNRLSDAGLTVVEAASFVSPKWVPQMGDSAEVLAGIARKPGVRYAALTPNLKGLEGALAAKADEVAVFGAASESFSRKNINCSIAESLDRFAPVMEQAKAAGVPVRGYVSCVLGCPYEGEIAPQAVADVAERLYAMGCYEISLGDTIGTGTPTKAQLMIAAVAERVPVDKIAVHFHDTYGQALANILAALQMGVAVVDSSVAGLGGCPYAKGASGNVASEDVLYMLNGLGIETGVDLDRLVAAGAFISEAIGRPTASKVARARGCA</sequence>
<evidence type="ECO:0000313" key="8">
    <source>
        <dbReference type="EMBL" id="MDQ0534558.1"/>
    </source>
</evidence>
<comment type="similarity">
    <text evidence="2">Belongs to the HMG-CoA lyase family.</text>
</comment>
<evidence type="ECO:0000256" key="5">
    <source>
        <dbReference type="ARBA" id="ARBA00023239"/>
    </source>
</evidence>
<dbReference type="InterPro" id="IPR000138">
    <property type="entry name" value="HMG_CoA_lyase_AS"/>
</dbReference>
<evidence type="ECO:0000256" key="1">
    <source>
        <dbReference type="ARBA" id="ARBA00005143"/>
    </source>
</evidence>
<comment type="caution">
    <text evidence="8">The sequence shown here is derived from an EMBL/GenBank/DDBJ whole genome shotgun (WGS) entry which is preliminary data.</text>
</comment>
<dbReference type="EC" id="4.1.3.4" evidence="3"/>
<dbReference type="NCBIfam" id="NF004283">
    <property type="entry name" value="PRK05692.1"/>
    <property type="match status" value="1"/>
</dbReference>
<dbReference type="PROSITE" id="PS50991">
    <property type="entry name" value="PYR_CT"/>
    <property type="match status" value="1"/>
</dbReference>
<dbReference type="InterPro" id="IPR013785">
    <property type="entry name" value="Aldolase_TIM"/>
</dbReference>
<reference evidence="8 9" key="1">
    <citation type="submission" date="2023-07" db="EMBL/GenBank/DDBJ databases">
        <title>Genomic Encyclopedia of Type Strains, Phase IV (KMG-IV): sequencing the most valuable type-strain genomes for metagenomic binning, comparative biology and taxonomic classification.</title>
        <authorList>
            <person name="Goeker M."/>
        </authorList>
    </citation>
    <scope>NUCLEOTIDE SEQUENCE [LARGE SCALE GENOMIC DNA]</scope>
    <source>
        <strain evidence="8 9">DSM 19922</strain>
    </source>
</reference>
<feature type="domain" description="Pyruvate carboxyltransferase" evidence="7">
    <location>
        <begin position="8"/>
        <end position="275"/>
    </location>
</feature>
<gene>
    <name evidence="8" type="ORF">QO018_003433</name>
</gene>
<dbReference type="PANTHER" id="PTHR42738">
    <property type="entry name" value="HYDROXYMETHYLGLUTARYL-COA LYASE"/>
    <property type="match status" value="1"/>
</dbReference>
<dbReference type="InterPro" id="IPR000891">
    <property type="entry name" value="PYR_CT"/>
</dbReference>
<dbReference type="GO" id="GO:0004419">
    <property type="term" value="F:hydroxymethylglutaryl-CoA lyase activity"/>
    <property type="evidence" value="ECO:0007669"/>
    <property type="project" value="UniProtKB-EC"/>
</dbReference>
<name>A0ABU0MMX4_9PROT</name>
<evidence type="ECO:0000256" key="6">
    <source>
        <dbReference type="ARBA" id="ARBA00049877"/>
    </source>
</evidence>
<dbReference type="SUPFAM" id="SSF51569">
    <property type="entry name" value="Aldolase"/>
    <property type="match status" value="1"/>
</dbReference>
<evidence type="ECO:0000256" key="2">
    <source>
        <dbReference type="ARBA" id="ARBA00009405"/>
    </source>
</evidence>
<evidence type="ECO:0000313" key="9">
    <source>
        <dbReference type="Proteomes" id="UP001244552"/>
    </source>
</evidence>
<dbReference type="Pfam" id="PF00682">
    <property type="entry name" value="HMGL-like"/>
    <property type="match status" value="1"/>
</dbReference>
<keyword evidence="9" id="KW-1185">Reference proteome</keyword>
<comment type="catalytic activity">
    <reaction evidence="6">
        <text>(3S)-3-hydroxy-3-methylglutaryl-CoA = acetoacetate + acetyl-CoA</text>
        <dbReference type="Rhea" id="RHEA:24404"/>
        <dbReference type="ChEBI" id="CHEBI:13705"/>
        <dbReference type="ChEBI" id="CHEBI:43074"/>
        <dbReference type="ChEBI" id="CHEBI:57288"/>
        <dbReference type="EC" id="4.1.3.4"/>
    </reaction>
</comment>
<accession>A0ABU0MMX4</accession>
<dbReference type="EMBL" id="JAUSVU010000012">
    <property type="protein sequence ID" value="MDQ0534558.1"/>
    <property type="molecule type" value="Genomic_DNA"/>
</dbReference>
<dbReference type="Gene3D" id="3.20.20.70">
    <property type="entry name" value="Aldolase class I"/>
    <property type="match status" value="1"/>
</dbReference>
<dbReference type="CDD" id="cd07938">
    <property type="entry name" value="DRE_TIM_HMGL"/>
    <property type="match status" value="1"/>
</dbReference>
<dbReference type="Proteomes" id="UP001244552">
    <property type="component" value="Unassembled WGS sequence"/>
</dbReference>
<keyword evidence="5 8" id="KW-0456">Lyase</keyword>
<evidence type="ECO:0000256" key="3">
    <source>
        <dbReference type="ARBA" id="ARBA00012910"/>
    </source>
</evidence>
<organism evidence="8 9">
    <name type="scientific">Azospirillum picis</name>
    <dbReference type="NCBI Taxonomy" id="488438"/>
    <lineage>
        <taxon>Bacteria</taxon>
        <taxon>Pseudomonadati</taxon>
        <taxon>Pseudomonadota</taxon>
        <taxon>Alphaproteobacteria</taxon>
        <taxon>Rhodospirillales</taxon>
        <taxon>Azospirillaceae</taxon>
        <taxon>Azospirillum</taxon>
    </lineage>
</organism>
<evidence type="ECO:0000256" key="4">
    <source>
        <dbReference type="ARBA" id="ARBA00022723"/>
    </source>
</evidence>
<keyword evidence="4" id="KW-0479">Metal-binding</keyword>
<dbReference type="InterPro" id="IPR043594">
    <property type="entry name" value="HMGL"/>
</dbReference>
<comment type="pathway">
    <text evidence="1">Metabolic intermediate metabolism; (S)-3-hydroxy-3-methylglutaryl-CoA degradation; acetoacetate from (S)-3-hydroxy-3-methylglutaryl-CoA: step 1/1.</text>
</comment>
<proteinExistence type="inferred from homology"/>
<dbReference type="PROSITE" id="PS01062">
    <property type="entry name" value="HMG_COA_LYASE"/>
    <property type="match status" value="1"/>
</dbReference>